<dbReference type="SMART" id="SM00248">
    <property type="entry name" value="ANK"/>
    <property type="match status" value="2"/>
</dbReference>
<dbReference type="GO" id="GO:0031436">
    <property type="term" value="C:BRCA1-BARD1 complex"/>
    <property type="evidence" value="ECO:0007669"/>
    <property type="project" value="TreeGrafter"/>
</dbReference>
<evidence type="ECO:0000256" key="2">
    <source>
        <dbReference type="ARBA" id="ARBA00023043"/>
    </source>
</evidence>
<keyword evidence="6" id="KW-1185">Reference proteome</keyword>
<dbReference type="GO" id="GO:0004842">
    <property type="term" value="F:ubiquitin-protein transferase activity"/>
    <property type="evidence" value="ECO:0007669"/>
    <property type="project" value="TreeGrafter"/>
</dbReference>
<evidence type="ECO:0000313" key="5">
    <source>
        <dbReference type="EMBL" id="KAG6462546.1"/>
    </source>
</evidence>
<dbReference type="PANTHER" id="PTHR24171">
    <property type="entry name" value="ANKYRIN REPEAT DOMAIN-CONTAINING PROTEIN 39-RELATED"/>
    <property type="match status" value="1"/>
</dbReference>
<dbReference type="GO" id="GO:0070531">
    <property type="term" value="C:BRCA1-A complex"/>
    <property type="evidence" value="ECO:0007669"/>
    <property type="project" value="TreeGrafter"/>
</dbReference>
<dbReference type="PANTHER" id="PTHR24171:SF8">
    <property type="entry name" value="BRCA1-ASSOCIATED RING DOMAIN PROTEIN 1"/>
    <property type="match status" value="1"/>
</dbReference>
<keyword evidence="1" id="KW-0677">Repeat</keyword>
<evidence type="ECO:0000256" key="4">
    <source>
        <dbReference type="SAM" id="MobiDB-lite"/>
    </source>
</evidence>
<feature type="region of interest" description="Disordered" evidence="4">
    <location>
        <begin position="114"/>
        <end position="142"/>
    </location>
</feature>
<evidence type="ECO:0000313" key="6">
    <source>
        <dbReference type="Proteomes" id="UP000791440"/>
    </source>
</evidence>
<name>A0A922CYB7_MANSE</name>
<dbReference type="EMBL" id="JH668861">
    <property type="protein sequence ID" value="KAG6462547.1"/>
    <property type="molecule type" value="Genomic_DNA"/>
</dbReference>
<dbReference type="Proteomes" id="UP000791440">
    <property type="component" value="Unassembled WGS sequence"/>
</dbReference>
<dbReference type="InterPro" id="IPR002110">
    <property type="entry name" value="Ankyrin_rpt"/>
</dbReference>
<comment type="caution">
    <text evidence="5">The sequence shown here is derived from an EMBL/GenBank/DDBJ whole genome shotgun (WGS) entry which is preliminary data.</text>
</comment>
<gene>
    <name evidence="5" type="ORF">O3G_MSEX013330</name>
</gene>
<evidence type="ECO:0000256" key="3">
    <source>
        <dbReference type="PROSITE-ProRule" id="PRU00023"/>
    </source>
</evidence>
<evidence type="ECO:0000256" key="1">
    <source>
        <dbReference type="ARBA" id="ARBA00022737"/>
    </source>
</evidence>
<reference evidence="5" key="2">
    <citation type="submission" date="2020-12" db="EMBL/GenBank/DDBJ databases">
        <authorList>
            <person name="Kanost M."/>
        </authorList>
    </citation>
    <scope>NUCLEOTIDE SEQUENCE</scope>
</reference>
<sequence length="1618" mass="186569">MENDESEMTMSNLLLFTSLLEDKDPTEKRNEIEDILRCGADVNAADADNNDDTPLHIAIRSKQIEIVKLFLQWDADVTRLNGDDKSALYIARGLGGVDGKEIKDMVEEYAKKKQVNQVTNNSASSSPPQQKSLASESSTKQKRVIHRADTIELSRYLKRDGTTGVGGQLYKTKSLSLVLLRASNDPDIVQQKFYLGTNIPGNGVFYDVCFKYNVKNFGKSIRLFMQCKHVPTEAFMTEADLRNAGGDWSLANCFDSFLKIKDKFSSDINDPIFGEDFNNVETNFNNVEEDIDFITREVQKRRITSLAQCFIDFIFSDKNNYSSMMEDKLIKTYHVALAQNVLQISNSAEKDYREAVFLPHFFQSNDIFLVLLKENLCQLTVKNHHNKSQFGSEELVNLFKQLPKVPSSEEISMFIGFLVTYDEKNNKLKLMSDLSEKGFSNSEIQELTESLEQIHVTASNIKEAVLKAGENKLSTIRFKVPLSFGNIEMALSKNHKVLDNIVAVFAYLFRYYRNTKIIEINETNVCQYIKSDGQVVTTEFLKNESGIGTAIGNLLVLDNFTNLLKFNTTTVLSEPANILLQRLKSVLPKYERIENYKLKIDFYTCPRISFTNTDYDKILARYFLGRLWFYTNQKNENRMDEDVKKEINKYYKTYKGPAAFGLCTHIDSIYSSFHDEIQKWWMVTPENTFAPYLTQESEIFRIAQEGVIDNPLLTLHHQMYLSKMKKTGIEFISDAVAKLQLEDSVHRLVNIKTKCALLTGIKIRQHYKDVSNYNFLDFNYMLSLPADDRNAIIHELKDTAVEILIVICGMSKSRKPVNESLHRIINSFNGKKVIVVTENDPSSTIILRMPHDHSSVQDEMNDLLHFNESSKEHFVKDTTLVFQGPEVNLNAILDETSLKFLDAKILLKLINNERIEIGHILTDRNYENVQDNYIARYLDKEDSKVYYPVNSLDDIEEKVVIIIAKHGMGKSTLLTHIALESKKAAPSRWIVRINLEEFSNYFYAWQRNRIEINKTEVLKFLCIASLKHTDDKTMFTLVERDEKIILESCGARDAKQLLELELFLHYYNESKITFLFYGFDYVCPPFGVEVIKMLKVIKADNVTMWVTSHLVRIPKKMLENHFGTSYTLKPIDATEQAGFFYKFWKTNLQMEKINSELFSTLWEFLEYMSGKHNLHEPGKKDRIIMPWISMPLHMLYLMAVEFFQTELCNFSFEHIKKKLKQHLDIDLNKGSKLGSYMDLTPEEEEAAELAGTPLYMYVAANYFECKIKGRFKIEPKIPEIKEKWDLWGDAVCLYEHFLHHNMKKLCSESNLDEDQEVDKRREFLQRHKKLALLAILKEEHLRKLLPADEINELKSMTARINSGEERSPLVDCVLDNVPRFFHIIYAEYCAVEYLTDIIKGIKIDSLDHLRHKYAWDFLVNMILFTCSNSVRTAFDYKLKNDTQLAEITSSDQCKNIILELLTKQNVEGACAVSTDGSSSLQAAVDSGMNNLVKLFLTSLDVKLTNENVKSFMKLFQTVDIALNMYNICGGNVPANVTDFFADMTLEKFVNVAKSEHTIELPLKVIETFANSNVVDGVRRALTRARERLVNRAADRFGLSQDNIELFRHLAERIRRYND</sequence>
<protein>
    <submittedName>
        <fullName evidence="5">Uncharacterized protein</fullName>
    </submittedName>
</protein>
<feature type="compositionally biased region" description="Polar residues" evidence="4">
    <location>
        <begin position="115"/>
        <end position="138"/>
    </location>
</feature>
<keyword evidence="2 3" id="KW-0040">ANK repeat</keyword>
<feature type="repeat" description="ANK" evidence="3">
    <location>
        <begin position="50"/>
        <end position="82"/>
    </location>
</feature>
<accession>A0A922CYB7</accession>
<proteinExistence type="predicted"/>
<organism evidence="5 6">
    <name type="scientific">Manduca sexta</name>
    <name type="common">Tobacco hawkmoth</name>
    <name type="synonym">Tobacco hornworm</name>
    <dbReference type="NCBI Taxonomy" id="7130"/>
    <lineage>
        <taxon>Eukaryota</taxon>
        <taxon>Metazoa</taxon>
        <taxon>Ecdysozoa</taxon>
        <taxon>Arthropoda</taxon>
        <taxon>Hexapoda</taxon>
        <taxon>Insecta</taxon>
        <taxon>Pterygota</taxon>
        <taxon>Neoptera</taxon>
        <taxon>Endopterygota</taxon>
        <taxon>Lepidoptera</taxon>
        <taxon>Glossata</taxon>
        <taxon>Ditrysia</taxon>
        <taxon>Bombycoidea</taxon>
        <taxon>Sphingidae</taxon>
        <taxon>Sphinginae</taxon>
        <taxon>Sphingini</taxon>
        <taxon>Manduca</taxon>
    </lineage>
</organism>
<dbReference type="PROSITE" id="PS50297">
    <property type="entry name" value="ANK_REP_REGION"/>
    <property type="match status" value="1"/>
</dbReference>
<reference evidence="5" key="1">
    <citation type="journal article" date="2016" name="Insect Biochem. Mol. Biol.">
        <title>Multifaceted biological insights from a draft genome sequence of the tobacco hornworm moth, Manduca sexta.</title>
        <authorList>
            <person name="Kanost M.R."/>
            <person name="Arrese E.L."/>
            <person name="Cao X."/>
            <person name="Chen Y.R."/>
            <person name="Chellapilla S."/>
            <person name="Goldsmith M.R."/>
            <person name="Grosse-Wilde E."/>
            <person name="Heckel D.G."/>
            <person name="Herndon N."/>
            <person name="Jiang H."/>
            <person name="Papanicolaou A."/>
            <person name="Qu J."/>
            <person name="Soulages J.L."/>
            <person name="Vogel H."/>
            <person name="Walters J."/>
            <person name="Waterhouse R.M."/>
            <person name="Ahn S.J."/>
            <person name="Almeida F.C."/>
            <person name="An C."/>
            <person name="Aqrawi P."/>
            <person name="Bretschneider A."/>
            <person name="Bryant W.B."/>
            <person name="Bucks S."/>
            <person name="Chao H."/>
            <person name="Chevignon G."/>
            <person name="Christen J.M."/>
            <person name="Clarke D.F."/>
            <person name="Dittmer N.T."/>
            <person name="Ferguson L.C.F."/>
            <person name="Garavelou S."/>
            <person name="Gordon K.H.J."/>
            <person name="Gunaratna R.T."/>
            <person name="Han Y."/>
            <person name="Hauser F."/>
            <person name="He Y."/>
            <person name="Heidel-Fischer H."/>
            <person name="Hirsh A."/>
            <person name="Hu Y."/>
            <person name="Jiang H."/>
            <person name="Kalra D."/>
            <person name="Klinner C."/>
            <person name="Konig C."/>
            <person name="Kovar C."/>
            <person name="Kroll A.R."/>
            <person name="Kuwar S.S."/>
            <person name="Lee S.L."/>
            <person name="Lehman R."/>
            <person name="Li K."/>
            <person name="Li Z."/>
            <person name="Liang H."/>
            <person name="Lovelace S."/>
            <person name="Lu Z."/>
            <person name="Mansfield J.H."/>
            <person name="McCulloch K.J."/>
            <person name="Mathew T."/>
            <person name="Morton B."/>
            <person name="Muzny D.M."/>
            <person name="Neunemann D."/>
            <person name="Ongeri F."/>
            <person name="Pauchet Y."/>
            <person name="Pu L.L."/>
            <person name="Pyrousis I."/>
            <person name="Rao X.J."/>
            <person name="Redding A."/>
            <person name="Roesel C."/>
            <person name="Sanchez-Gracia A."/>
            <person name="Schaack S."/>
            <person name="Shukla A."/>
            <person name="Tetreau G."/>
            <person name="Wang Y."/>
            <person name="Xiong G.H."/>
            <person name="Traut W."/>
            <person name="Walsh T.K."/>
            <person name="Worley K.C."/>
            <person name="Wu D."/>
            <person name="Wu W."/>
            <person name="Wu Y.Q."/>
            <person name="Zhang X."/>
            <person name="Zou Z."/>
            <person name="Zucker H."/>
            <person name="Briscoe A.D."/>
            <person name="Burmester T."/>
            <person name="Clem R.J."/>
            <person name="Feyereisen R."/>
            <person name="Grimmelikhuijzen C.J.P."/>
            <person name="Hamodrakas S.J."/>
            <person name="Hansson B.S."/>
            <person name="Huguet E."/>
            <person name="Jermiin L.S."/>
            <person name="Lan Q."/>
            <person name="Lehman H.K."/>
            <person name="Lorenzen M."/>
            <person name="Merzendorfer H."/>
            <person name="Michalopoulos I."/>
            <person name="Morton D.B."/>
            <person name="Muthukrishnan S."/>
            <person name="Oakeshott J.G."/>
            <person name="Palmer W."/>
            <person name="Park Y."/>
            <person name="Passarelli A.L."/>
            <person name="Rozas J."/>
            <person name="Schwartz L.M."/>
            <person name="Smith W."/>
            <person name="Southgate A."/>
            <person name="Vilcinskas A."/>
            <person name="Vogt R."/>
            <person name="Wang P."/>
            <person name="Werren J."/>
            <person name="Yu X.Q."/>
            <person name="Zhou J.J."/>
            <person name="Brown S.J."/>
            <person name="Scherer S.E."/>
            <person name="Richards S."/>
            <person name="Blissard G.W."/>
        </authorList>
    </citation>
    <scope>NUCLEOTIDE SEQUENCE</scope>
</reference>
<dbReference type="EMBL" id="JH668861">
    <property type="protein sequence ID" value="KAG6462546.1"/>
    <property type="molecule type" value="Genomic_DNA"/>
</dbReference>
<dbReference type="PROSITE" id="PS50088">
    <property type="entry name" value="ANK_REPEAT"/>
    <property type="match status" value="1"/>
</dbReference>
<dbReference type="GO" id="GO:0085020">
    <property type="term" value="P:protein K6-linked ubiquitination"/>
    <property type="evidence" value="ECO:0007669"/>
    <property type="project" value="TreeGrafter"/>
</dbReference>
<dbReference type="Pfam" id="PF00023">
    <property type="entry name" value="Ank"/>
    <property type="match status" value="1"/>
</dbReference>